<dbReference type="STRING" id="1817758.A2150_05585"/>
<dbReference type="GO" id="GO:0005886">
    <property type="term" value="C:plasma membrane"/>
    <property type="evidence" value="ECO:0007669"/>
    <property type="project" value="TreeGrafter"/>
</dbReference>
<dbReference type="PANTHER" id="PTHR34138:SF1">
    <property type="entry name" value="CELL SHAPE-DETERMINING PROTEIN MREC"/>
    <property type="match status" value="1"/>
</dbReference>
<dbReference type="PANTHER" id="PTHR34138">
    <property type="entry name" value="CELL SHAPE-DETERMINING PROTEIN MREC"/>
    <property type="match status" value="1"/>
</dbReference>
<dbReference type="InterPro" id="IPR042175">
    <property type="entry name" value="Cell/Rod_MreC_2"/>
</dbReference>
<dbReference type="AlphaFoldDB" id="A0A1F6THS6"/>
<comment type="function">
    <text evidence="5">Involved in formation and maintenance of cell shape.</text>
</comment>
<dbReference type="Proteomes" id="UP000177925">
    <property type="component" value="Unassembled WGS sequence"/>
</dbReference>
<proteinExistence type="inferred from homology"/>
<evidence type="ECO:0000256" key="4">
    <source>
        <dbReference type="ARBA" id="ARBA00032089"/>
    </source>
</evidence>
<dbReference type="InterPro" id="IPR007221">
    <property type="entry name" value="MreC"/>
</dbReference>
<keyword evidence="3 5" id="KW-0133">Cell shape</keyword>
<feature type="domain" description="Rod shape-determining protein MreC beta-barrel core" evidence="6">
    <location>
        <begin position="114"/>
        <end position="257"/>
    </location>
</feature>
<sequence length="268" mass="29223">MRLVFVALLSIGLMMLDHQGEHLAKIRSALSIALYPFQAVATVPTRTGAWLIEFFRGDRAMREDYEKLRADRPLLLAKLQKYEALEAENVHFRRLLNAAERVSERALVAELLQVGPEPFTRKLVITKGGQHGVYLGQPVIDAFGIMGQVTEVDPYTSRVTLITDPSHAIPVQVNRSGLRAMVFGTGQDAVAVRYLTALADIQVGDLLVSSGIGGGFPAGYPVARVSHIDNDPNEAFLAVDAEPVARLGHNKEVLLIWPGSAAKPPAKK</sequence>
<evidence type="ECO:0000256" key="2">
    <source>
        <dbReference type="ARBA" id="ARBA00013855"/>
    </source>
</evidence>
<dbReference type="Gene3D" id="2.40.10.340">
    <property type="entry name" value="Rod shape-determining protein MreC, domain 1"/>
    <property type="match status" value="1"/>
</dbReference>
<protein>
    <recommendedName>
        <fullName evidence="2 5">Cell shape-determining protein MreC</fullName>
    </recommendedName>
    <alternativeName>
        <fullName evidence="4 5">Cell shape protein MreC</fullName>
    </alternativeName>
</protein>
<evidence type="ECO:0000256" key="3">
    <source>
        <dbReference type="ARBA" id="ARBA00022960"/>
    </source>
</evidence>
<evidence type="ECO:0000259" key="6">
    <source>
        <dbReference type="Pfam" id="PF04085"/>
    </source>
</evidence>
<dbReference type="InterPro" id="IPR055342">
    <property type="entry name" value="MreC_beta-barrel_core"/>
</dbReference>
<evidence type="ECO:0000313" key="7">
    <source>
        <dbReference type="EMBL" id="OGI44683.1"/>
    </source>
</evidence>
<accession>A0A1F6THS6</accession>
<evidence type="ECO:0000256" key="1">
    <source>
        <dbReference type="ARBA" id="ARBA00009369"/>
    </source>
</evidence>
<evidence type="ECO:0000256" key="5">
    <source>
        <dbReference type="PIRNR" id="PIRNR038471"/>
    </source>
</evidence>
<comment type="similarity">
    <text evidence="1 5">Belongs to the MreC family.</text>
</comment>
<dbReference type="PIRSF" id="PIRSF038471">
    <property type="entry name" value="MreC"/>
    <property type="match status" value="1"/>
</dbReference>
<dbReference type="Gene3D" id="2.40.10.350">
    <property type="entry name" value="Rod shape-determining protein MreC, domain 2"/>
    <property type="match status" value="1"/>
</dbReference>
<dbReference type="Pfam" id="PF04085">
    <property type="entry name" value="MreC"/>
    <property type="match status" value="1"/>
</dbReference>
<dbReference type="EMBL" id="MFSS01000015">
    <property type="protein sequence ID" value="OGI44683.1"/>
    <property type="molecule type" value="Genomic_DNA"/>
</dbReference>
<name>A0A1F6THS6_9PROT</name>
<dbReference type="NCBIfam" id="TIGR00219">
    <property type="entry name" value="mreC"/>
    <property type="match status" value="1"/>
</dbReference>
<gene>
    <name evidence="7" type="ORF">A2150_05585</name>
</gene>
<reference evidence="7 8" key="1">
    <citation type="journal article" date="2016" name="Nat. Commun.">
        <title>Thousands of microbial genomes shed light on interconnected biogeochemical processes in an aquifer system.</title>
        <authorList>
            <person name="Anantharaman K."/>
            <person name="Brown C.T."/>
            <person name="Hug L.A."/>
            <person name="Sharon I."/>
            <person name="Castelle C.J."/>
            <person name="Probst A.J."/>
            <person name="Thomas B.C."/>
            <person name="Singh A."/>
            <person name="Wilkins M.J."/>
            <person name="Karaoz U."/>
            <person name="Brodie E.L."/>
            <person name="Williams K.H."/>
            <person name="Hubbard S.S."/>
            <person name="Banfield J.F."/>
        </authorList>
    </citation>
    <scope>NUCLEOTIDE SEQUENCE [LARGE SCALE GENOMIC DNA]</scope>
</reference>
<comment type="caution">
    <text evidence="7">The sequence shown here is derived from an EMBL/GenBank/DDBJ whole genome shotgun (WGS) entry which is preliminary data.</text>
</comment>
<organism evidence="7 8">
    <name type="scientific">Candidatus Muproteobacteria bacterium RBG_16_64_11</name>
    <dbReference type="NCBI Taxonomy" id="1817758"/>
    <lineage>
        <taxon>Bacteria</taxon>
        <taxon>Pseudomonadati</taxon>
        <taxon>Pseudomonadota</taxon>
        <taxon>Candidatus Muproteobacteria</taxon>
    </lineage>
</organism>
<dbReference type="GO" id="GO:0008360">
    <property type="term" value="P:regulation of cell shape"/>
    <property type="evidence" value="ECO:0007669"/>
    <property type="project" value="UniProtKB-KW"/>
</dbReference>
<dbReference type="InterPro" id="IPR042177">
    <property type="entry name" value="Cell/Rod_1"/>
</dbReference>
<evidence type="ECO:0000313" key="8">
    <source>
        <dbReference type="Proteomes" id="UP000177925"/>
    </source>
</evidence>